<keyword evidence="3" id="KW-0560">Oxidoreductase</keyword>
<comment type="caution">
    <text evidence="6">The sequence shown here is derived from an EMBL/GenBank/DDBJ whole genome shotgun (WGS) entry which is preliminary data.</text>
</comment>
<dbReference type="InterPro" id="IPR020843">
    <property type="entry name" value="ER"/>
</dbReference>
<sequence length="353" mass="38477">MKALRLHGIGDLRLEEVKKPVPTGDEILMKIGACGICGSDLPRVYDLGAHVYPLTIGHEFAGTIVEVGNPADEDLLGKKAAVFPLIPCGKCEACRTGKYCQCSHYNYLGSRCDGGFAEYCLIPSRWNLVPAKDERVSMEELCMVEPICVAQHAVRRGQVTGGEQVVVFGAGPIGILSARWAEIFGAKKVILVDIDEIKVEFARGRGFTVINSRETDGVKAILELTGGRGVDVAIEGTGTGSCLNSAVECVRTGGRIVLLGNPHCDTTLELKNHSSILRKEILLSGVWNSYYEELPLNEWSYSVEMLESGRLEAAALISHRVGLDGLKELFDNIHERKITICKAIYSAEENEKE</sequence>
<evidence type="ECO:0000313" key="7">
    <source>
        <dbReference type="Proteomes" id="UP000649345"/>
    </source>
</evidence>
<dbReference type="CDD" id="cd08236">
    <property type="entry name" value="sugar_DH"/>
    <property type="match status" value="1"/>
</dbReference>
<dbReference type="EMBL" id="JACOOR010000006">
    <property type="protein sequence ID" value="MBC5660453.1"/>
    <property type="molecule type" value="Genomic_DNA"/>
</dbReference>
<organism evidence="6 7">
    <name type="scientific">Anaerosacchariphilus hominis</name>
    <dbReference type="NCBI Taxonomy" id="2763017"/>
    <lineage>
        <taxon>Bacteria</taxon>
        <taxon>Bacillati</taxon>
        <taxon>Bacillota</taxon>
        <taxon>Clostridia</taxon>
        <taxon>Lachnospirales</taxon>
        <taxon>Lachnospiraceae</taxon>
        <taxon>Anaerosacchariphilus</taxon>
    </lineage>
</organism>
<accession>A0A923LDA1</accession>
<dbReference type="InterPro" id="IPR002328">
    <property type="entry name" value="ADH_Zn_CS"/>
</dbReference>
<feature type="domain" description="Enoyl reductase (ER)" evidence="5">
    <location>
        <begin position="8"/>
        <end position="311"/>
    </location>
</feature>
<dbReference type="PANTHER" id="PTHR43401">
    <property type="entry name" value="L-THREONINE 3-DEHYDROGENASE"/>
    <property type="match status" value="1"/>
</dbReference>
<dbReference type="PANTHER" id="PTHR43401:SF2">
    <property type="entry name" value="L-THREONINE 3-DEHYDROGENASE"/>
    <property type="match status" value="1"/>
</dbReference>
<name>A0A923LDA1_9FIRM</name>
<dbReference type="RefSeq" id="WP_186872318.1">
    <property type="nucleotide sequence ID" value="NZ_JACOOR010000006.1"/>
</dbReference>
<evidence type="ECO:0000313" key="6">
    <source>
        <dbReference type="EMBL" id="MBC5660453.1"/>
    </source>
</evidence>
<dbReference type="Proteomes" id="UP000649345">
    <property type="component" value="Unassembled WGS sequence"/>
</dbReference>
<evidence type="ECO:0000259" key="5">
    <source>
        <dbReference type="SMART" id="SM00829"/>
    </source>
</evidence>
<dbReference type="Gene3D" id="3.40.50.720">
    <property type="entry name" value="NAD(P)-binding Rossmann-like Domain"/>
    <property type="match status" value="1"/>
</dbReference>
<dbReference type="AlphaFoldDB" id="A0A923LDA1"/>
<evidence type="ECO:0000256" key="4">
    <source>
        <dbReference type="RuleBase" id="RU361277"/>
    </source>
</evidence>
<evidence type="ECO:0000256" key="1">
    <source>
        <dbReference type="ARBA" id="ARBA00022723"/>
    </source>
</evidence>
<evidence type="ECO:0000256" key="2">
    <source>
        <dbReference type="ARBA" id="ARBA00022833"/>
    </source>
</evidence>
<keyword evidence="7" id="KW-1185">Reference proteome</keyword>
<dbReference type="GO" id="GO:0008270">
    <property type="term" value="F:zinc ion binding"/>
    <property type="evidence" value="ECO:0007669"/>
    <property type="project" value="InterPro"/>
</dbReference>
<protein>
    <submittedName>
        <fullName evidence="6">Galactitol-1-phosphate 5-dehydrogenase</fullName>
    </submittedName>
</protein>
<keyword evidence="2 4" id="KW-0862">Zinc</keyword>
<dbReference type="SUPFAM" id="SSF51735">
    <property type="entry name" value="NAD(P)-binding Rossmann-fold domains"/>
    <property type="match status" value="1"/>
</dbReference>
<comment type="cofactor">
    <cofactor evidence="4">
        <name>Zn(2+)</name>
        <dbReference type="ChEBI" id="CHEBI:29105"/>
    </cofactor>
</comment>
<dbReference type="SUPFAM" id="SSF50129">
    <property type="entry name" value="GroES-like"/>
    <property type="match status" value="1"/>
</dbReference>
<dbReference type="Pfam" id="PF08240">
    <property type="entry name" value="ADH_N"/>
    <property type="match status" value="1"/>
</dbReference>
<dbReference type="InterPro" id="IPR013149">
    <property type="entry name" value="ADH-like_C"/>
</dbReference>
<dbReference type="Gene3D" id="3.90.180.10">
    <property type="entry name" value="Medium-chain alcohol dehydrogenases, catalytic domain"/>
    <property type="match status" value="1"/>
</dbReference>
<dbReference type="Pfam" id="PF00107">
    <property type="entry name" value="ADH_zinc_N"/>
    <property type="match status" value="1"/>
</dbReference>
<dbReference type="InterPro" id="IPR013154">
    <property type="entry name" value="ADH-like_N"/>
</dbReference>
<evidence type="ECO:0000256" key="3">
    <source>
        <dbReference type="ARBA" id="ARBA00023002"/>
    </source>
</evidence>
<comment type="similarity">
    <text evidence="4">Belongs to the zinc-containing alcohol dehydrogenase family.</text>
</comment>
<proteinExistence type="inferred from homology"/>
<dbReference type="GO" id="GO:0016491">
    <property type="term" value="F:oxidoreductase activity"/>
    <property type="evidence" value="ECO:0007669"/>
    <property type="project" value="UniProtKB-KW"/>
</dbReference>
<dbReference type="InterPro" id="IPR011032">
    <property type="entry name" value="GroES-like_sf"/>
</dbReference>
<reference evidence="6" key="1">
    <citation type="submission" date="2020-08" db="EMBL/GenBank/DDBJ databases">
        <title>Genome public.</title>
        <authorList>
            <person name="Liu C."/>
            <person name="Sun Q."/>
        </authorList>
    </citation>
    <scope>NUCLEOTIDE SEQUENCE</scope>
    <source>
        <strain evidence="6">NSJ-68</strain>
    </source>
</reference>
<dbReference type="PROSITE" id="PS00059">
    <property type="entry name" value="ADH_ZINC"/>
    <property type="match status" value="1"/>
</dbReference>
<dbReference type="SMART" id="SM00829">
    <property type="entry name" value="PKS_ER"/>
    <property type="match status" value="1"/>
</dbReference>
<keyword evidence="1 4" id="KW-0479">Metal-binding</keyword>
<gene>
    <name evidence="6" type="ORF">H8S44_11800</name>
</gene>
<dbReference type="InterPro" id="IPR036291">
    <property type="entry name" value="NAD(P)-bd_dom_sf"/>
</dbReference>
<dbReference type="InterPro" id="IPR050129">
    <property type="entry name" value="Zn_alcohol_dh"/>
</dbReference>